<dbReference type="CDD" id="cd07377">
    <property type="entry name" value="WHTH_GntR"/>
    <property type="match status" value="1"/>
</dbReference>
<sequence length="485" mass="52800">MRRSVPLDALVLDRLSPVALHRQLYLALRRLIQDRTLAAGTALPSTRGLSQDLALARNTVTAAYDQLVTEGYVVCRQGARPTVVDLPAGQAVEDPEAPGQTRPVSARGELMLRQPVHHGAPGHLAFHPGMPDAANFPFATWSRLLARRASFAREGLFGTYHVTGHPDLRAAIATYLRTARGVRCTAEQIVVTTGAQAALDLLARLLLDPGDAVWMEEPGYYGAQSAFAAAGARLLPLAVGAEGWQLDPPADPRLRLAYVTPACHHPLGATMRMEQRLRLLEIADSRNAWVIEDDFDGEYRFQGQPIPAMQGVDRSGRVIYVGTFAKILFPALRLGFLVLPPTLPAGIAHAISTTGQFAPLLLQAALADFIDGGHMARHLRRMRRIYAVRRQLFRSLCQDQLGDWMTLSAGEAGIQMVGLLRDGLDDRRVAAAARARGVNLAPLSIQYRHGAPRQGLVLGYAGVDEPLTRRCMRLLQDAFREAAGG</sequence>
<dbReference type="Gene3D" id="1.10.10.10">
    <property type="entry name" value="Winged helix-like DNA-binding domain superfamily/Winged helix DNA-binding domain"/>
    <property type="match status" value="1"/>
</dbReference>
<comment type="caution">
    <text evidence="7">The sequence shown here is derived from an EMBL/GenBank/DDBJ whole genome shotgun (WGS) entry which is preliminary data.</text>
</comment>
<dbReference type="Pfam" id="PF00392">
    <property type="entry name" value="GntR"/>
    <property type="match status" value="1"/>
</dbReference>
<dbReference type="Pfam" id="PF00155">
    <property type="entry name" value="Aminotran_1_2"/>
    <property type="match status" value="1"/>
</dbReference>
<dbReference type="RefSeq" id="WP_309802157.1">
    <property type="nucleotide sequence ID" value="NZ_JAVDPW010000021.1"/>
</dbReference>
<evidence type="ECO:0000256" key="2">
    <source>
        <dbReference type="ARBA" id="ARBA00022898"/>
    </source>
</evidence>
<dbReference type="EMBL" id="JAVDPW010000021">
    <property type="protein sequence ID" value="MDR6294568.1"/>
    <property type="molecule type" value="Genomic_DNA"/>
</dbReference>
<evidence type="ECO:0000256" key="1">
    <source>
        <dbReference type="ARBA" id="ARBA00005384"/>
    </source>
</evidence>
<dbReference type="PANTHER" id="PTHR46577">
    <property type="entry name" value="HTH-TYPE TRANSCRIPTIONAL REGULATORY PROTEIN GABR"/>
    <property type="match status" value="1"/>
</dbReference>
<dbReference type="InterPro" id="IPR036390">
    <property type="entry name" value="WH_DNA-bd_sf"/>
</dbReference>
<keyword evidence="8" id="KW-1185">Reference proteome</keyword>
<dbReference type="SMART" id="SM00345">
    <property type="entry name" value="HTH_GNTR"/>
    <property type="match status" value="1"/>
</dbReference>
<dbReference type="InterPro" id="IPR000524">
    <property type="entry name" value="Tscrpt_reg_HTH_GntR"/>
</dbReference>
<accession>A0ABU1K106</accession>
<keyword evidence="7" id="KW-0032">Aminotransferase</keyword>
<feature type="domain" description="HTH gntR-type" evidence="6">
    <location>
        <begin position="18"/>
        <end position="87"/>
    </location>
</feature>
<dbReference type="CDD" id="cd00609">
    <property type="entry name" value="AAT_like"/>
    <property type="match status" value="1"/>
</dbReference>
<evidence type="ECO:0000256" key="3">
    <source>
        <dbReference type="ARBA" id="ARBA00023015"/>
    </source>
</evidence>
<dbReference type="PROSITE" id="PS50949">
    <property type="entry name" value="HTH_GNTR"/>
    <property type="match status" value="1"/>
</dbReference>
<keyword evidence="2" id="KW-0663">Pyridoxal phosphate</keyword>
<keyword evidence="7" id="KW-0808">Transferase</keyword>
<evidence type="ECO:0000313" key="8">
    <source>
        <dbReference type="Proteomes" id="UP001262410"/>
    </source>
</evidence>
<dbReference type="GO" id="GO:0008483">
    <property type="term" value="F:transaminase activity"/>
    <property type="evidence" value="ECO:0007669"/>
    <property type="project" value="UniProtKB-KW"/>
</dbReference>
<dbReference type="InterPro" id="IPR015421">
    <property type="entry name" value="PyrdxlP-dep_Trfase_major"/>
</dbReference>
<keyword evidence="4" id="KW-0238">DNA-binding</keyword>
<proteinExistence type="inferred from homology"/>
<evidence type="ECO:0000256" key="5">
    <source>
        <dbReference type="ARBA" id="ARBA00023163"/>
    </source>
</evidence>
<keyword evidence="5" id="KW-0804">Transcription</keyword>
<dbReference type="Proteomes" id="UP001262410">
    <property type="component" value="Unassembled WGS sequence"/>
</dbReference>
<dbReference type="InterPro" id="IPR015424">
    <property type="entry name" value="PyrdxlP-dep_Trfase"/>
</dbReference>
<evidence type="ECO:0000259" key="6">
    <source>
        <dbReference type="PROSITE" id="PS50949"/>
    </source>
</evidence>
<comment type="similarity">
    <text evidence="1">In the C-terminal section; belongs to the class-I pyridoxal-phosphate-dependent aminotransferase family.</text>
</comment>
<evidence type="ECO:0000313" key="7">
    <source>
        <dbReference type="EMBL" id="MDR6294568.1"/>
    </source>
</evidence>
<dbReference type="PANTHER" id="PTHR46577:SF1">
    <property type="entry name" value="HTH-TYPE TRANSCRIPTIONAL REGULATORY PROTEIN GABR"/>
    <property type="match status" value="1"/>
</dbReference>
<dbReference type="InterPro" id="IPR036388">
    <property type="entry name" value="WH-like_DNA-bd_sf"/>
</dbReference>
<keyword evidence="3" id="KW-0805">Transcription regulation</keyword>
<dbReference type="SUPFAM" id="SSF46785">
    <property type="entry name" value="Winged helix' DNA-binding domain"/>
    <property type="match status" value="1"/>
</dbReference>
<evidence type="ECO:0000256" key="4">
    <source>
        <dbReference type="ARBA" id="ARBA00023125"/>
    </source>
</evidence>
<dbReference type="InterPro" id="IPR004839">
    <property type="entry name" value="Aminotransferase_I/II_large"/>
</dbReference>
<organism evidence="7 8">
    <name type="scientific">Inquilinus ginsengisoli</name>
    <dbReference type="NCBI Taxonomy" id="363840"/>
    <lineage>
        <taxon>Bacteria</taxon>
        <taxon>Pseudomonadati</taxon>
        <taxon>Pseudomonadota</taxon>
        <taxon>Alphaproteobacteria</taxon>
        <taxon>Rhodospirillales</taxon>
        <taxon>Rhodospirillaceae</taxon>
        <taxon>Inquilinus</taxon>
    </lineage>
</organism>
<name>A0ABU1K106_9PROT</name>
<dbReference type="InterPro" id="IPR051446">
    <property type="entry name" value="HTH_trans_reg/aminotransferase"/>
</dbReference>
<dbReference type="Gene3D" id="3.40.640.10">
    <property type="entry name" value="Type I PLP-dependent aspartate aminotransferase-like (Major domain)"/>
    <property type="match status" value="1"/>
</dbReference>
<dbReference type="SUPFAM" id="SSF53383">
    <property type="entry name" value="PLP-dependent transferases"/>
    <property type="match status" value="1"/>
</dbReference>
<reference evidence="7 8" key="1">
    <citation type="submission" date="2023-07" db="EMBL/GenBank/DDBJ databases">
        <title>Sorghum-associated microbial communities from plants grown in Nebraska, USA.</title>
        <authorList>
            <person name="Schachtman D."/>
        </authorList>
    </citation>
    <scope>NUCLEOTIDE SEQUENCE [LARGE SCALE GENOMIC DNA]</scope>
    <source>
        <strain evidence="7 8">584</strain>
    </source>
</reference>
<protein>
    <submittedName>
        <fullName evidence="7">GntR family transcriptional regulator/MocR family aminotransferase</fullName>
    </submittedName>
</protein>
<gene>
    <name evidence="7" type="ORF">E9232_007122</name>
</gene>